<sequence length="328" mass="39042">MILKRSNLKIPTKSIQKLIPYEELSTEGTFRNKNKFSKTYKIENLNSIEKFKNLLNKLDYRNSYQLILDSYSNKLDIYFTEIITCKNIKEADKIFELNSSTLKSNFDLAGIKIKCLNLKERLEFLHKFYRYKENEKFNIDEKVIKRESKKLIAPYTLTFYKKHFKMNDIYGKASALRNINSEYNFMSAFNKLKSKRIIISINFKSINSSKILELVEENINLDFKTEAFIPYQFRNSIQDIRKNLIDSISRKENLFLVNCKFINISKDLDALEKDYENMNLILKFNDYRIHELIYEQKQGLNDSLFLGNNDLKINETLTLDELLKLMPF</sequence>
<name>A0A0A0UU84_CLOBO</name>
<evidence type="ECO:0000313" key="2">
    <source>
        <dbReference type="EMBL" id="AIW54863.1"/>
    </source>
</evidence>
<proteinExistence type="predicted"/>
<evidence type="ECO:0000313" key="1">
    <source>
        <dbReference type="EMBL" id="AIW54733.1"/>
    </source>
</evidence>
<geneLocation type="plasmid" evidence="2">
    <name>pCDC3897</name>
</geneLocation>
<dbReference type="AlphaFoldDB" id="A0A0A0UU84"/>
<accession>A0A0A0UU84</accession>
<dbReference type="EMBL" id="KJ776580">
    <property type="protein sequence ID" value="AIW54733.1"/>
    <property type="molecule type" value="Genomic_DNA"/>
</dbReference>
<keyword evidence="2" id="KW-0614">Plasmid</keyword>
<dbReference type="RefSeq" id="WP_172685587.1">
    <property type="nucleotide sequence ID" value="NZ_KJ776578.1"/>
</dbReference>
<geneLocation type="plasmid" evidence="1">
    <name>pCDC5900</name>
</geneLocation>
<dbReference type="EMBL" id="KJ776582">
    <property type="protein sequence ID" value="AIW54863.1"/>
    <property type="molecule type" value="Genomic_DNA"/>
</dbReference>
<protein>
    <submittedName>
        <fullName evidence="2">Conjugal transfer protein TrsE</fullName>
    </submittedName>
</protein>
<reference evidence="2" key="1">
    <citation type="journal article" date="2014" name="Genome Biol. Evol.">
        <title>Three classes of plasmid (47-63 kb) carry the type B neurotoxin gene cluster of group II Clostridium botulinum.</title>
        <authorList>
            <person name="Carter A.T."/>
            <person name="Austin J.W."/>
            <person name="Weedmark K.A."/>
            <person name="Corbett C."/>
            <person name="Peck M.W."/>
        </authorList>
    </citation>
    <scope>NUCLEOTIDE SEQUENCE</scope>
    <source>
        <strain evidence="2">CDC3897</strain>
        <strain evidence="1">CDC5900</strain>
        <plasmid evidence="2">pCDC3897</plasmid>
        <plasmid evidence="1">pCDC5900</plasmid>
    </source>
</reference>
<organism evidence="2">
    <name type="scientific">Clostridium botulinum</name>
    <dbReference type="NCBI Taxonomy" id="1491"/>
    <lineage>
        <taxon>Bacteria</taxon>
        <taxon>Bacillati</taxon>
        <taxon>Bacillota</taxon>
        <taxon>Clostridia</taxon>
        <taxon>Eubacteriales</taxon>
        <taxon>Clostridiaceae</taxon>
        <taxon>Clostridium</taxon>
    </lineage>
</organism>